<dbReference type="RefSeq" id="WP_163235105.1">
    <property type="nucleotide sequence ID" value="NZ_CP048617.1"/>
</dbReference>
<keyword evidence="1" id="KW-0472">Membrane</keyword>
<keyword evidence="1" id="KW-0812">Transmembrane</keyword>
<reference evidence="2 3" key="1">
    <citation type="submission" date="2020-02" db="EMBL/GenBank/DDBJ databases">
        <title>Thermophilic hydrogen producing bacteria, Caloranaerobacter azorensis.</title>
        <authorList>
            <person name="Baek K."/>
        </authorList>
    </citation>
    <scope>NUCLEOTIDE SEQUENCE [LARGE SCALE GENOMIC DNA]</scope>
    <source>
        <strain evidence="2 3">T3-1</strain>
    </source>
</reference>
<evidence type="ECO:0000313" key="3">
    <source>
        <dbReference type="Proteomes" id="UP000464452"/>
    </source>
</evidence>
<dbReference type="AlphaFoldDB" id="A0A6P1YDF1"/>
<feature type="transmembrane region" description="Helical" evidence="1">
    <location>
        <begin position="16"/>
        <end position="36"/>
    </location>
</feature>
<name>A0A6P1YDF1_9FIRM</name>
<protein>
    <submittedName>
        <fullName evidence="2">Uncharacterized protein</fullName>
    </submittedName>
</protein>
<sequence length="55" mass="5872">MVLNEKGGGILKIKKLLIVLTIIFTLTIGIGASLGYCDSPDDPEPWSTEPGTLQN</sequence>
<dbReference type="EMBL" id="CP048617">
    <property type="protein sequence ID" value="QIB27241.1"/>
    <property type="molecule type" value="Genomic_DNA"/>
</dbReference>
<gene>
    <name evidence="2" type="ORF">G3A45_08055</name>
</gene>
<accession>A0A6P1YDF1</accession>
<evidence type="ECO:0000313" key="2">
    <source>
        <dbReference type="EMBL" id="QIB27241.1"/>
    </source>
</evidence>
<keyword evidence="1" id="KW-1133">Transmembrane helix</keyword>
<proteinExistence type="predicted"/>
<evidence type="ECO:0000256" key="1">
    <source>
        <dbReference type="SAM" id="Phobius"/>
    </source>
</evidence>
<organism evidence="2 3">
    <name type="scientific">Caloranaerobacter azorensis</name>
    <dbReference type="NCBI Taxonomy" id="116090"/>
    <lineage>
        <taxon>Bacteria</taxon>
        <taxon>Bacillati</taxon>
        <taxon>Bacillota</taxon>
        <taxon>Tissierellia</taxon>
        <taxon>Tissierellales</taxon>
        <taxon>Thermohalobacteraceae</taxon>
        <taxon>Caloranaerobacter</taxon>
    </lineage>
</organism>
<dbReference type="KEGG" id="cazo:G3A45_08055"/>
<dbReference type="Proteomes" id="UP000464452">
    <property type="component" value="Chromosome"/>
</dbReference>